<feature type="transmembrane region" description="Helical" evidence="1">
    <location>
        <begin position="136"/>
        <end position="154"/>
    </location>
</feature>
<evidence type="ECO:0000259" key="2">
    <source>
        <dbReference type="Pfam" id="PF08044"/>
    </source>
</evidence>
<feature type="transmembrane region" description="Helical" evidence="1">
    <location>
        <begin position="108"/>
        <end position="130"/>
    </location>
</feature>
<protein>
    <submittedName>
        <fullName evidence="3">DUF1707 domain-containing protein</fullName>
    </submittedName>
</protein>
<comment type="caution">
    <text evidence="3">The sequence shown here is derived from an EMBL/GenBank/DDBJ whole genome shotgun (WGS) entry which is preliminary data.</text>
</comment>
<accession>A0ABV5K5D8</accession>
<name>A0ABV5K5D8_9ACTN</name>
<sequence>MNDDLWSTFPIDPRERAHAGLRASDQDRDRITEVLSSAFADGRLGHDELEERMSAVAGARTLGELPPLVADLVPLKPTPARSPKSLVGVSPAELQRRAEDEWRERRRAAALSFLGSALVCWSVWIAVHVGTDGGDFPWPLIVNAVTLLNVVRVVGNHEQIVRERVQALEKKQARQQRWPKSLS</sequence>
<dbReference type="EMBL" id="JBHMDG010000002">
    <property type="protein sequence ID" value="MFB9311948.1"/>
    <property type="molecule type" value="Genomic_DNA"/>
</dbReference>
<dbReference type="RefSeq" id="WP_140010845.1">
    <property type="nucleotide sequence ID" value="NZ_JBHMDG010000002.1"/>
</dbReference>
<keyword evidence="1" id="KW-0472">Membrane</keyword>
<organism evidence="3 4">
    <name type="scientific">Nocardioides plantarum</name>
    <dbReference type="NCBI Taxonomy" id="29299"/>
    <lineage>
        <taxon>Bacteria</taxon>
        <taxon>Bacillati</taxon>
        <taxon>Actinomycetota</taxon>
        <taxon>Actinomycetes</taxon>
        <taxon>Propionibacteriales</taxon>
        <taxon>Nocardioidaceae</taxon>
        <taxon>Nocardioides</taxon>
    </lineage>
</organism>
<keyword evidence="4" id="KW-1185">Reference proteome</keyword>
<proteinExistence type="predicted"/>
<evidence type="ECO:0000256" key="1">
    <source>
        <dbReference type="SAM" id="Phobius"/>
    </source>
</evidence>
<evidence type="ECO:0000313" key="3">
    <source>
        <dbReference type="EMBL" id="MFB9311948.1"/>
    </source>
</evidence>
<dbReference type="PANTHER" id="PTHR40763:SF4">
    <property type="entry name" value="DUF1707 DOMAIN-CONTAINING PROTEIN"/>
    <property type="match status" value="1"/>
</dbReference>
<dbReference type="InterPro" id="IPR012551">
    <property type="entry name" value="DUF1707_SHOCT-like"/>
</dbReference>
<evidence type="ECO:0000313" key="4">
    <source>
        <dbReference type="Proteomes" id="UP001589750"/>
    </source>
</evidence>
<feature type="domain" description="DUF1707" evidence="2">
    <location>
        <begin position="21"/>
        <end position="72"/>
    </location>
</feature>
<gene>
    <name evidence="3" type="ORF">ACFFRI_02735</name>
</gene>
<dbReference type="PANTHER" id="PTHR40763">
    <property type="entry name" value="MEMBRANE PROTEIN-RELATED"/>
    <property type="match status" value="1"/>
</dbReference>
<dbReference type="Pfam" id="PF08044">
    <property type="entry name" value="DUF1707"/>
    <property type="match status" value="1"/>
</dbReference>
<keyword evidence="1" id="KW-0812">Transmembrane</keyword>
<keyword evidence="1" id="KW-1133">Transmembrane helix</keyword>
<reference evidence="3 4" key="1">
    <citation type="submission" date="2024-09" db="EMBL/GenBank/DDBJ databases">
        <authorList>
            <person name="Sun Q."/>
            <person name="Mori K."/>
        </authorList>
    </citation>
    <scope>NUCLEOTIDE SEQUENCE [LARGE SCALE GENOMIC DNA]</scope>
    <source>
        <strain evidence="3 4">JCM 9626</strain>
    </source>
</reference>
<dbReference type="Proteomes" id="UP001589750">
    <property type="component" value="Unassembled WGS sequence"/>
</dbReference>